<reference evidence="9 10" key="1">
    <citation type="submission" date="2019-02" db="EMBL/GenBank/DDBJ databases">
        <title>Deep-cultivation of Planctomycetes and their phenomic and genomic characterization uncovers novel biology.</title>
        <authorList>
            <person name="Wiegand S."/>
            <person name="Jogler M."/>
            <person name="Boedeker C."/>
            <person name="Pinto D."/>
            <person name="Vollmers J."/>
            <person name="Rivas-Marin E."/>
            <person name="Kohn T."/>
            <person name="Peeters S.H."/>
            <person name="Heuer A."/>
            <person name="Rast P."/>
            <person name="Oberbeckmann S."/>
            <person name="Bunk B."/>
            <person name="Jeske O."/>
            <person name="Meyerdierks A."/>
            <person name="Storesund J.E."/>
            <person name="Kallscheuer N."/>
            <person name="Luecker S."/>
            <person name="Lage O.M."/>
            <person name="Pohl T."/>
            <person name="Merkel B.J."/>
            <person name="Hornburger P."/>
            <person name="Mueller R.-W."/>
            <person name="Bruemmer F."/>
            <person name="Labrenz M."/>
            <person name="Spormann A.M."/>
            <person name="Op den Camp H."/>
            <person name="Overmann J."/>
            <person name="Amann R."/>
            <person name="Jetten M.S.M."/>
            <person name="Mascher T."/>
            <person name="Medema M.H."/>
            <person name="Devos D.P."/>
            <person name="Kaster A.-K."/>
            <person name="Ovreas L."/>
            <person name="Rohde M."/>
            <person name="Galperin M.Y."/>
            <person name="Jogler C."/>
        </authorList>
    </citation>
    <scope>NUCLEOTIDE SEQUENCE [LARGE SCALE GENOMIC DNA]</scope>
    <source>
        <strain evidence="9 10">TBK1r</strain>
    </source>
</reference>
<dbReference type="PANTHER" id="PTHR12677:SF59">
    <property type="entry name" value="GOLGI APPARATUS MEMBRANE PROTEIN TVP38-RELATED"/>
    <property type="match status" value="1"/>
</dbReference>
<accession>A0ABX5XV25</accession>
<evidence type="ECO:0000313" key="10">
    <source>
        <dbReference type="Proteomes" id="UP000318081"/>
    </source>
</evidence>
<proteinExistence type="inferred from homology"/>
<keyword evidence="10" id="KW-1185">Reference proteome</keyword>
<comment type="similarity">
    <text evidence="6">Belongs to the TVP38/TMEM64 family.</text>
</comment>
<sequence>MKKLAVTLLIIALAIAAWYFAGVSLSWDSFVEHERALRLAVARHPAVAVIVGVLLYTLTSLIPGTTGKSIAFGWLFGFWIGLAIVSVSLTAAAVIAMMAVRSYFRDWALRRVPRIVGTIDQSLERGGEATCLLTLRLLHVPYTGVNYSAGATSVPLPTFVWTTLLGMLPSNLVFVLAGARLPALDRMAEVRPWQLIDWPLLSAATLAIATPMVAKKLTRISKSASKSADGSSDKKRREFTAS</sequence>
<evidence type="ECO:0000256" key="5">
    <source>
        <dbReference type="ARBA" id="ARBA00023136"/>
    </source>
</evidence>
<keyword evidence="3 6" id="KW-0812">Transmembrane</keyword>
<protein>
    <recommendedName>
        <fullName evidence="6">TVP38/TMEM64 family membrane protein</fullName>
    </recommendedName>
</protein>
<feature type="compositionally biased region" description="Basic and acidic residues" evidence="7">
    <location>
        <begin position="231"/>
        <end position="242"/>
    </location>
</feature>
<comment type="caution">
    <text evidence="6">Lacks conserved residue(s) required for the propagation of feature annotation.</text>
</comment>
<comment type="subcellular location">
    <subcellularLocation>
        <location evidence="1 6">Cell membrane</location>
        <topology evidence="1 6">Multi-pass membrane protein</topology>
    </subcellularLocation>
</comment>
<dbReference type="Proteomes" id="UP000318081">
    <property type="component" value="Chromosome"/>
</dbReference>
<evidence type="ECO:0000256" key="6">
    <source>
        <dbReference type="RuleBase" id="RU366058"/>
    </source>
</evidence>
<feature type="transmembrane region" description="Helical" evidence="6">
    <location>
        <begin position="42"/>
        <end position="62"/>
    </location>
</feature>
<keyword evidence="5 6" id="KW-0472">Membrane</keyword>
<evidence type="ECO:0000256" key="4">
    <source>
        <dbReference type="ARBA" id="ARBA00022989"/>
    </source>
</evidence>
<dbReference type="InterPro" id="IPR032816">
    <property type="entry name" value="VTT_dom"/>
</dbReference>
<dbReference type="PANTHER" id="PTHR12677">
    <property type="entry name" value="GOLGI APPARATUS MEMBRANE PROTEIN TVP38-RELATED"/>
    <property type="match status" value="1"/>
</dbReference>
<evidence type="ECO:0000256" key="2">
    <source>
        <dbReference type="ARBA" id="ARBA00022475"/>
    </source>
</evidence>
<name>A0ABX5XV25_9BACT</name>
<feature type="transmembrane region" description="Helical" evidence="6">
    <location>
        <begin position="74"/>
        <end position="100"/>
    </location>
</feature>
<feature type="domain" description="VTT" evidence="8">
    <location>
        <begin position="69"/>
        <end position="179"/>
    </location>
</feature>
<keyword evidence="2 6" id="KW-1003">Cell membrane</keyword>
<evidence type="ECO:0000256" key="3">
    <source>
        <dbReference type="ARBA" id="ARBA00022692"/>
    </source>
</evidence>
<keyword evidence="4 6" id="KW-1133">Transmembrane helix</keyword>
<feature type="compositionally biased region" description="Low complexity" evidence="7">
    <location>
        <begin position="221"/>
        <end position="230"/>
    </location>
</feature>
<evidence type="ECO:0000256" key="7">
    <source>
        <dbReference type="SAM" id="MobiDB-lite"/>
    </source>
</evidence>
<evidence type="ECO:0000313" key="9">
    <source>
        <dbReference type="EMBL" id="QDV85146.1"/>
    </source>
</evidence>
<gene>
    <name evidence="9" type="ORF">TBK1r_41000</name>
</gene>
<evidence type="ECO:0000256" key="1">
    <source>
        <dbReference type="ARBA" id="ARBA00004651"/>
    </source>
</evidence>
<feature type="region of interest" description="Disordered" evidence="7">
    <location>
        <begin position="221"/>
        <end position="242"/>
    </location>
</feature>
<dbReference type="InterPro" id="IPR015414">
    <property type="entry name" value="TMEM64"/>
</dbReference>
<evidence type="ECO:0000259" key="8">
    <source>
        <dbReference type="Pfam" id="PF09335"/>
    </source>
</evidence>
<organism evidence="9 10">
    <name type="scientific">Stieleria magnilauensis</name>
    <dbReference type="NCBI Taxonomy" id="2527963"/>
    <lineage>
        <taxon>Bacteria</taxon>
        <taxon>Pseudomonadati</taxon>
        <taxon>Planctomycetota</taxon>
        <taxon>Planctomycetia</taxon>
        <taxon>Pirellulales</taxon>
        <taxon>Pirellulaceae</taxon>
        <taxon>Stieleria</taxon>
    </lineage>
</organism>
<feature type="transmembrane region" description="Helical" evidence="6">
    <location>
        <begin position="159"/>
        <end position="183"/>
    </location>
</feature>
<dbReference type="EMBL" id="CP036432">
    <property type="protein sequence ID" value="QDV85146.1"/>
    <property type="molecule type" value="Genomic_DNA"/>
</dbReference>
<dbReference type="Pfam" id="PF09335">
    <property type="entry name" value="VTT_dom"/>
    <property type="match status" value="1"/>
</dbReference>